<dbReference type="PROSITE" id="PS50878">
    <property type="entry name" value="RT_POL"/>
    <property type="match status" value="1"/>
</dbReference>
<dbReference type="Pfam" id="PF13655">
    <property type="entry name" value="RVT_N"/>
    <property type="match status" value="1"/>
</dbReference>
<accession>A0A0W8EZM9</accession>
<organism evidence="2">
    <name type="scientific">hydrocarbon metagenome</name>
    <dbReference type="NCBI Taxonomy" id="938273"/>
    <lineage>
        <taxon>unclassified sequences</taxon>
        <taxon>metagenomes</taxon>
        <taxon>ecological metagenomes</taxon>
    </lineage>
</organism>
<proteinExistence type="predicted"/>
<dbReference type="EC" id="2.7.7.49" evidence="2"/>
<name>A0A0W8EZM9_9ZZZZ</name>
<dbReference type="PANTHER" id="PTHR34047:SF8">
    <property type="entry name" value="PROTEIN YKFC"/>
    <property type="match status" value="1"/>
</dbReference>
<dbReference type="Pfam" id="PF08388">
    <property type="entry name" value="GIIM"/>
    <property type="match status" value="1"/>
</dbReference>
<dbReference type="SUPFAM" id="SSF56672">
    <property type="entry name" value="DNA/RNA polymerases"/>
    <property type="match status" value="1"/>
</dbReference>
<keyword evidence="2" id="KW-0548">Nucleotidyltransferase</keyword>
<dbReference type="EMBL" id="LNQE01001703">
    <property type="protein sequence ID" value="KUG14096.1"/>
    <property type="molecule type" value="Genomic_DNA"/>
</dbReference>
<sequence>MNRLQTRIAKATIEERWNLVKRLQYLLTHSHHAKLLSVRIVTQNRGKRTPGIDGELWNTPQEKMRAAMNLTDRQYRAKPLKRIYIPKPGKTTKRPLSIPTMYDRAMQSLYALALQPVAETVADFRSFGFRLYRSAQDASQYAFQCLVHPKSAQWILEGDIKGCFDNISHEWLRKNIPMDKNVLHEFLNAGFVYEQQLFPTDRGTPQGGVVSPLLANMVLDGMETLIMNQYPNMKVHFVRYADDFIVTAPTKEIAEELKKLICGFLLERGLELSEEKTTITHIDDGFDFLGWCVRKYNGKLLMKPSKSSIQRLTQKVRYTTQKAAAWTQDQLIDALNPVITGWTNYHSHVVSKATFQRMDAVMWNMLWRWAKRRHPQKGHQWIARRYWHTEGTRNWVFKSETKKLALFADTKIRRRSMVKLEMNPYLDKDYFLNRIDSLNRRTNTTQTKLTYFAVCRPNIGL</sequence>
<dbReference type="Pfam" id="PF00078">
    <property type="entry name" value="RVT_1"/>
    <property type="match status" value="1"/>
</dbReference>
<keyword evidence="2" id="KW-0695">RNA-directed DNA polymerase</keyword>
<evidence type="ECO:0000313" key="2">
    <source>
        <dbReference type="EMBL" id="KUG14096.1"/>
    </source>
</evidence>
<evidence type="ECO:0000259" key="1">
    <source>
        <dbReference type="PROSITE" id="PS50878"/>
    </source>
</evidence>
<gene>
    <name evidence="2" type="ORF">ASZ90_016269</name>
</gene>
<dbReference type="CDD" id="cd01651">
    <property type="entry name" value="RT_G2_intron"/>
    <property type="match status" value="1"/>
</dbReference>
<dbReference type="InterPro" id="IPR030931">
    <property type="entry name" value="Group_II_RT_mat"/>
</dbReference>
<dbReference type="PANTHER" id="PTHR34047">
    <property type="entry name" value="NUCLEAR INTRON MATURASE 1, MITOCHONDRIAL-RELATED"/>
    <property type="match status" value="1"/>
</dbReference>
<comment type="caution">
    <text evidence="2">The sequence shown here is derived from an EMBL/GenBank/DDBJ whole genome shotgun (WGS) entry which is preliminary data.</text>
</comment>
<dbReference type="InterPro" id="IPR043502">
    <property type="entry name" value="DNA/RNA_pol_sf"/>
</dbReference>
<keyword evidence="2" id="KW-0808">Transferase</keyword>
<feature type="domain" description="Reverse transcriptase" evidence="1">
    <location>
        <begin position="66"/>
        <end position="293"/>
    </location>
</feature>
<dbReference type="NCBIfam" id="TIGR04416">
    <property type="entry name" value="group_II_RT_mat"/>
    <property type="match status" value="1"/>
</dbReference>
<dbReference type="InterPro" id="IPR013597">
    <property type="entry name" value="Mat_intron_G2"/>
</dbReference>
<dbReference type="InterPro" id="IPR000477">
    <property type="entry name" value="RT_dom"/>
</dbReference>
<dbReference type="AlphaFoldDB" id="A0A0W8EZM9"/>
<dbReference type="GO" id="GO:0003964">
    <property type="term" value="F:RNA-directed DNA polymerase activity"/>
    <property type="evidence" value="ECO:0007669"/>
    <property type="project" value="UniProtKB-KW"/>
</dbReference>
<dbReference type="InterPro" id="IPR025960">
    <property type="entry name" value="RVT_N"/>
</dbReference>
<protein>
    <submittedName>
        <fullName evidence="2">Retron-type rna-directed dna polymerase</fullName>
        <ecNumber evidence="2">2.7.7.49</ecNumber>
    </submittedName>
</protein>
<reference evidence="2" key="1">
    <citation type="journal article" date="2015" name="Proc. Natl. Acad. Sci. U.S.A.">
        <title>Networks of energetic and metabolic interactions define dynamics in microbial communities.</title>
        <authorList>
            <person name="Embree M."/>
            <person name="Liu J.K."/>
            <person name="Al-Bassam M.M."/>
            <person name="Zengler K."/>
        </authorList>
    </citation>
    <scope>NUCLEOTIDE SEQUENCE</scope>
</reference>
<dbReference type="InterPro" id="IPR051083">
    <property type="entry name" value="GrpII_Intron_Splice-Mob/Def"/>
</dbReference>